<dbReference type="Pfam" id="PF00083">
    <property type="entry name" value="Sugar_tr"/>
    <property type="match status" value="1"/>
</dbReference>
<dbReference type="PANTHER" id="PTHR23500">
    <property type="entry name" value="SOLUTE CARRIER FAMILY 2, FACILITATED GLUCOSE TRANSPORTER"/>
    <property type="match status" value="1"/>
</dbReference>
<dbReference type="Gramene" id="ONK73544">
    <property type="protein sequence ID" value="ONK73544"/>
    <property type="gene ID" value="A4U43_C04F32730"/>
</dbReference>
<evidence type="ECO:0000256" key="2">
    <source>
        <dbReference type="ARBA" id="ARBA00010992"/>
    </source>
</evidence>
<dbReference type="InterPro" id="IPR005828">
    <property type="entry name" value="MFS_sugar_transport-like"/>
</dbReference>
<evidence type="ECO:0000256" key="6">
    <source>
        <dbReference type="ARBA" id="ARBA00023136"/>
    </source>
</evidence>
<organism evidence="9 10">
    <name type="scientific">Asparagus officinalis</name>
    <name type="common">Garden asparagus</name>
    <dbReference type="NCBI Taxonomy" id="4686"/>
    <lineage>
        <taxon>Eukaryota</taxon>
        <taxon>Viridiplantae</taxon>
        <taxon>Streptophyta</taxon>
        <taxon>Embryophyta</taxon>
        <taxon>Tracheophyta</taxon>
        <taxon>Spermatophyta</taxon>
        <taxon>Magnoliopsida</taxon>
        <taxon>Liliopsida</taxon>
        <taxon>Asparagales</taxon>
        <taxon>Asparagaceae</taxon>
        <taxon>Asparagoideae</taxon>
        <taxon>Asparagus</taxon>
    </lineage>
</organism>
<evidence type="ECO:0000256" key="8">
    <source>
        <dbReference type="SAM" id="Phobius"/>
    </source>
</evidence>
<protein>
    <recommendedName>
        <fullName evidence="11">Major facilitator superfamily (MFS) profile domain-containing protein</fullName>
    </recommendedName>
</protein>
<evidence type="ECO:0000256" key="4">
    <source>
        <dbReference type="ARBA" id="ARBA00022692"/>
    </source>
</evidence>
<feature type="transmembrane region" description="Helical" evidence="8">
    <location>
        <begin position="84"/>
        <end position="104"/>
    </location>
</feature>
<proteinExistence type="inferred from homology"/>
<dbReference type="InterPro" id="IPR036259">
    <property type="entry name" value="MFS_trans_sf"/>
</dbReference>
<feature type="transmembrane region" description="Helical" evidence="8">
    <location>
        <begin position="20"/>
        <end position="39"/>
    </location>
</feature>
<evidence type="ECO:0000313" key="10">
    <source>
        <dbReference type="Proteomes" id="UP000243459"/>
    </source>
</evidence>
<keyword evidence="10" id="KW-1185">Reference proteome</keyword>
<dbReference type="Proteomes" id="UP000243459">
    <property type="component" value="Chromosome 4"/>
</dbReference>
<evidence type="ECO:0000256" key="1">
    <source>
        <dbReference type="ARBA" id="ARBA00004370"/>
    </source>
</evidence>
<evidence type="ECO:0000313" key="9">
    <source>
        <dbReference type="EMBL" id="ONK73544.1"/>
    </source>
</evidence>
<dbReference type="EMBL" id="CM007384">
    <property type="protein sequence ID" value="ONK73544.1"/>
    <property type="molecule type" value="Genomic_DNA"/>
</dbReference>
<keyword evidence="5 8" id="KW-1133">Transmembrane helix</keyword>
<evidence type="ECO:0000256" key="7">
    <source>
        <dbReference type="SAM" id="MobiDB-lite"/>
    </source>
</evidence>
<evidence type="ECO:0000256" key="3">
    <source>
        <dbReference type="ARBA" id="ARBA00022448"/>
    </source>
</evidence>
<dbReference type="Gene3D" id="1.20.1250.20">
    <property type="entry name" value="MFS general substrate transporter like domains"/>
    <property type="match status" value="1"/>
</dbReference>
<keyword evidence="3" id="KW-0813">Transport</keyword>
<dbReference type="PANTHER" id="PTHR23500:SF30">
    <property type="entry name" value="SUGAR TRANSPORT PROTEIN 3"/>
    <property type="match status" value="1"/>
</dbReference>
<dbReference type="GO" id="GO:0016020">
    <property type="term" value="C:membrane"/>
    <property type="evidence" value="ECO:0007669"/>
    <property type="project" value="UniProtKB-SubCell"/>
</dbReference>
<sequence>MAIGSSSPTIEVDQYNGKLTSFVILSCMVASIGGVIFGYEVAISEGVASTEPFLEKFFPSVLATMKKESDISNKHQNYYKLHRHLLTTFALSMYLAGMLASLMAGPVTEKHGRRRAMMIGGAWRRSGLRVDAAFRTFDGRSWSRVCKPVPLYISEIALPSHRGSLIVLFLLNQASLGLILALPRQLHLRQAPRAANAGVSPSPSRHSRPRAPPRAPRSSPDPCQPRPTSGNVPDAVGLLQRMRGASDVITELNDIVTASCPSEKRAITHRRYVRPKVQTPAYNGHHHLLLLSDHNMQLHNTHRSDHSYQDLGRSSAHPPSLLASALALASSAQPPNSPPAVALDRLAPALPPPRRRRPDGGLPNGRGRVGCRQARTGLHRAAMMGVFVLASRASWGPAGWSCRRELPVGGADEGVRRGGRRGVLARRGFFAEEAA</sequence>
<feature type="compositionally biased region" description="Low complexity" evidence="7">
    <location>
        <begin position="328"/>
        <end position="348"/>
    </location>
</feature>
<dbReference type="GO" id="GO:0015144">
    <property type="term" value="F:carbohydrate transmembrane transporter activity"/>
    <property type="evidence" value="ECO:0007669"/>
    <property type="project" value="InterPro"/>
</dbReference>
<dbReference type="AlphaFoldDB" id="A0A5P1F613"/>
<evidence type="ECO:0000256" key="5">
    <source>
        <dbReference type="ARBA" id="ARBA00022989"/>
    </source>
</evidence>
<reference evidence="10" key="1">
    <citation type="journal article" date="2017" name="Nat. Commun.">
        <title>The asparagus genome sheds light on the origin and evolution of a young Y chromosome.</title>
        <authorList>
            <person name="Harkess A."/>
            <person name="Zhou J."/>
            <person name="Xu C."/>
            <person name="Bowers J.E."/>
            <person name="Van der Hulst R."/>
            <person name="Ayyampalayam S."/>
            <person name="Mercati F."/>
            <person name="Riccardi P."/>
            <person name="McKain M.R."/>
            <person name="Kakrana A."/>
            <person name="Tang H."/>
            <person name="Ray J."/>
            <person name="Groenendijk J."/>
            <person name="Arikit S."/>
            <person name="Mathioni S.M."/>
            <person name="Nakano M."/>
            <person name="Shan H."/>
            <person name="Telgmann-Rauber A."/>
            <person name="Kanno A."/>
            <person name="Yue Z."/>
            <person name="Chen H."/>
            <person name="Li W."/>
            <person name="Chen Y."/>
            <person name="Xu X."/>
            <person name="Zhang Y."/>
            <person name="Luo S."/>
            <person name="Chen H."/>
            <person name="Gao J."/>
            <person name="Mao Z."/>
            <person name="Pires J.C."/>
            <person name="Luo M."/>
            <person name="Kudrna D."/>
            <person name="Wing R.A."/>
            <person name="Meyers B.C."/>
            <person name="Yi K."/>
            <person name="Kong H."/>
            <person name="Lavrijsen P."/>
            <person name="Sunseri F."/>
            <person name="Falavigna A."/>
            <person name="Ye Y."/>
            <person name="Leebens-Mack J.H."/>
            <person name="Chen G."/>
        </authorList>
    </citation>
    <scope>NUCLEOTIDE SEQUENCE [LARGE SCALE GENOMIC DNA]</scope>
    <source>
        <strain evidence="10">cv. DH0086</strain>
    </source>
</reference>
<keyword evidence="4 8" id="KW-0812">Transmembrane</keyword>
<feature type="region of interest" description="Disordered" evidence="7">
    <location>
        <begin position="328"/>
        <end position="369"/>
    </location>
</feature>
<evidence type="ECO:0008006" key="11">
    <source>
        <dbReference type="Google" id="ProtNLM"/>
    </source>
</evidence>
<comment type="subcellular location">
    <subcellularLocation>
        <location evidence="1">Membrane</location>
    </subcellularLocation>
</comment>
<accession>A0A5P1F613</accession>
<comment type="similarity">
    <text evidence="2">Belongs to the major facilitator superfamily. Sugar transporter (TC 2.A.1.1) family.</text>
</comment>
<dbReference type="SUPFAM" id="SSF103473">
    <property type="entry name" value="MFS general substrate transporter"/>
    <property type="match status" value="1"/>
</dbReference>
<gene>
    <name evidence="9" type="ORF">A4U43_C04F32730</name>
</gene>
<feature type="region of interest" description="Disordered" evidence="7">
    <location>
        <begin position="193"/>
        <end position="234"/>
    </location>
</feature>
<keyword evidence="6 8" id="KW-0472">Membrane</keyword>
<dbReference type="InterPro" id="IPR045262">
    <property type="entry name" value="STP/PLT_plant"/>
</dbReference>
<name>A0A5P1F613_ASPOF</name>
<feature type="transmembrane region" description="Helical" evidence="8">
    <location>
        <begin position="165"/>
        <end position="183"/>
    </location>
</feature>